<evidence type="ECO:0000256" key="2">
    <source>
        <dbReference type="ARBA" id="ARBA00022516"/>
    </source>
</evidence>
<evidence type="ECO:0000256" key="4">
    <source>
        <dbReference type="ARBA" id="ARBA00022692"/>
    </source>
</evidence>
<evidence type="ECO:0000313" key="12">
    <source>
        <dbReference type="Proteomes" id="UP001157353"/>
    </source>
</evidence>
<evidence type="ECO:0000256" key="1">
    <source>
        <dbReference type="ARBA" id="ARBA00022475"/>
    </source>
</evidence>
<feature type="transmembrane region" description="Helical" evidence="10">
    <location>
        <begin position="72"/>
        <end position="97"/>
    </location>
</feature>
<keyword evidence="7 10" id="KW-0472">Membrane</keyword>
<name>A0ABQ6E0B1_9GAMM</name>
<evidence type="ECO:0000256" key="7">
    <source>
        <dbReference type="ARBA" id="ARBA00023136"/>
    </source>
</evidence>
<dbReference type="NCBIfam" id="TIGR00023">
    <property type="entry name" value="glycerol-3-phosphate 1-O-acyltransferase PlsY"/>
    <property type="match status" value="1"/>
</dbReference>
<comment type="subunit">
    <text evidence="10">Probably interacts with PlsX.</text>
</comment>
<organism evidence="11 12">
    <name type="scientific">Psychromonas marina</name>
    <dbReference type="NCBI Taxonomy" id="88364"/>
    <lineage>
        <taxon>Bacteria</taxon>
        <taxon>Pseudomonadati</taxon>
        <taxon>Pseudomonadota</taxon>
        <taxon>Gammaproteobacteria</taxon>
        <taxon>Alteromonadales</taxon>
        <taxon>Psychromonadaceae</taxon>
        <taxon>Psychromonas</taxon>
    </lineage>
</organism>
<proteinExistence type="inferred from homology"/>
<evidence type="ECO:0000256" key="6">
    <source>
        <dbReference type="ARBA" id="ARBA00023098"/>
    </source>
</evidence>
<keyword evidence="9 10" id="KW-1208">Phospholipid metabolism</keyword>
<dbReference type="RefSeq" id="WP_284203983.1">
    <property type="nucleotide sequence ID" value="NZ_BSPQ01000005.1"/>
</dbReference>
<keyword evidence="12" id="KW-1185">Reference proteome</keyword>
<evidence type="ECO:0000256" key="5">
    <source>
        <dbReference type="ARBA" id="ARBA00022989"/>
    </source>
</evidence>
<evidence type="ECO:0000256" key="10">
    <source>
        <dbReference type="HAMAP-Rule" id="MF_01043"/>
    </source>
</evidence>
<sequence>MIYLTTLLFMLLAYLFGALNGAILLCRLKGWPDPRTGGSKNPGTTNILRLHHAQAASCVLIFDLLKGTLPVYIAYFLGYSPVALGLIGIAACLGHIFPPYFQFKGGKAVATGLGTLLPLGMDMTGLLIVTWLFTVAVSGYASLAAIVTAIAAPFYVFQIKPEYTTPVIMLSVLIILRHGSNIRRLLAGKEKKIVNWKQ</sequence>
<evidence type="ECO:0000256" key="8">
    <source>
        <dbReference type="ARBA" id="ARBA00023209"/>
    </source>
</evidence>
<keyword evidence="2 10" id="KW-0444">Lipid biosynthesis</keyword>
<keyword evidence="6 10" id="KW-0443">Lipid metabolism</keyword>
<comment type="catalytic activity">
    <reaction evidence="10">
        <text>an acyl phosphate + sn-glycerol 3-phosphate = a 1-acyl-sn-glycero-3-phosphate + phosphate</text>
        <dbReference type="Rhea" id="RHEA:34075"/>
        <dbReference type="ChEBI" id="CHEBI:43474"/>
        <dbReference type="ChEBI" id="CHEBI:57597"/>
        <dbReference type="ChEBI" id="CHEBI:57970"/>
        <dbReference type="ChEBI" id="CHEBI:59918"/>
        <dbReference type="EC" id="2.3.1.275"/>
    </reaction>
</comment>
<reference evidence="12" key="1">
    <citation type="journal article" date="2019" name="Int. J. Syst. Evol. Microbiol.">
        <title>The Global Catalogue of Microorganisms (GCM) 10K type strain sequencing project: providing services to taxonomists for standard genome sequencing and annotation.</title>
        <authorList>
            <consortium name="The Broad Institute Genomics Platform"/>
            <consortium name="The Broad Institute Genome Sequencing Center for Infectious Disease"/>
            <person name="Wu L."/>
            <person name="Ma J."/>
        </authorList>
    </citation>
    <scope>NUCLEOTIDE SEQUENCE [LARGE SCALE GENOMIC DNA]</scope>
    <source>
        <strain evidence="12">NBRC 103166</strain>
    </source>
</reference>
<keyword evidence="8 10" id="KW-0594">Phospholipid biosynthesis</keyword>
<dbReference type="GO" id="GO:0016746">
    <property type="term" value="F:acyltransferase activity"/>
    <property type="evidence" value="ECO:0007669"/>
    <property type="project" value="UniProtKB-KW"/>
</dbReference>
<evidence type="ECO:0000256" key="3">
    <source>
        <dbReference type="ARBA" id="ARBA00022679"/>
    </source>
</evidence>
<comment type="subcellular location">
    <subcellularLocation>
        <location evidence="10">Cell membrane</location>
        <topology evidence="10">Multi-pass membrane protein</topology>
    </subcellularLocation>
</comment>
<keyword evidence="5 10" id="KW-1133">Transmembrane helix</keyword>
<protein>
    <recommendedName>
        <fullName evidence="10">Glycerol-3-phosphate acyltransferase</fullName>
    </recommendedName>
    <alternativeName>
        <fullName evidence="10">Acyl-PO4 G3P acyltransferase</fullName>
    </alternativeName>
    <alternativeName>
        <fullName evidence="10">Acyl-phosphate--glycerol-3-phosphate acyltransferase</fullName>
    </alternativeName>
    <alternativeName>
        <fullName evidence="10">G3P acyltransferase</fullName>
        <shortName evidence="10">GPAT</shortName>
        <ecNumber evidence="10">2.3.1.275</ecNumber>
    </alternativeName>
    <alternativeName>
        <fullName evidence="10">Lysophosphatidic acid synthase</fullName>
        <shortName evidence="10">LPA synthase</shortName>
    </alternativeName>
</protein>
<comment type="caution">
    <text evidence="10">Lacks conserved residue(s) required for the propagation of feature annotation.</text>
</comment>
<dbReference type="Pfam" id="PF02660">
    <property type="entry name" value="G3P_acyltransf"/>
    <property type="match status" value="1"/>
</dbReference>
<comment type="function">
    <text evidence="10">Catalyzes the transfer of an acyl group from acyl-phosphate (acyl-PO(4)) to glycerol-3-phosphate (G3P) to form lysophosphatidic acid (LPA). This enzyme utilizes acyl-phosphate as fatty acyl donor, but not acyl-CoA or acyl-ACP.</text>
</comment>
<keyword evidence="3 10" id="KW-0808">Transferase</keyword>
<keyword evidence="1 10" id="KW-1003">Cell membrane</keyword>
<feature type="transmembrane region" description="Helical" evidence="10">
    <location>
        <begin position="139"/>
        <end position="157"/>
    </location>
</feature>
<comment type="pathway">
    <text evidence="10">Lipid metabolism; phospholipid metabolism.</text>
</comment>
<dbReference type="Proteomes" id="UP001157353">
    <property type="component" value="Unassembled WGS sequence"/>
</dbReference>
<comment type="caution">
    <text evidence="11">The sequence shown here is derived from an EMBL/GenBank/DDBJ whole genome shotgun (WGS) entry which is preliminary data.</text>
</comment>
<comment type="similarity">
    <text evidence="10">Belongs to the PlsY family.</text>
</comment>
<keyword evidence="11" id="KW-0012">Acyltransferase</keyword>
<gene>
    <name evidence="10 11" type="primary">plsY</name>
    <name evidence="11" type="ORF">GCM10007916_19360</name>
</gene>
<dbReference type="PANTHER" id="PTHR30309:SF0">
    <property type="entry name" value="GLYCEROL-3-PHOSPHATE ACYLTRANSFERASE-RELATED"/>
    <property type="match status" value="1"/>
</dbReference>
<accession>A0ABQ6E0B1</accession>
<dbReference type="EC" id="2.3.1.275" evidence="10"/>
<dbReference type="EMBL" id="BSPQ01000005">
    <property type="protein sequence ID" value="GLS90869.1"/>
    <property type="molecule type" value="Genomic_DNA"/>
</dbReference>
<feature type="transmembrane region" description="Helical" evidence="10">
    <location>
        <begin position="109"/>
        <end position="133"/>
    </location>
</feature>
<evidence type="ECO:0000313" key="11">
    <source>
        <dbReference type="EMBL" id="GLS90869.1"/>
    </source>
</evidence>
<evidence type="ECO:0000256" key="9">
    <source>
        <dbReference type="ARBA" id="ARBA00023264"/>
    </source>
</evidence>
<dbReference type="InterPro" id="IPR003811">
    <property type="entry name" value="G3P_acylTferase_PlsY"/>
</dbReference>
<dbReference type="HAMAP" id="MF_01043">
    <property type="entry name" value="PlsY"/>
    <property type="match status" value="1"/>
</dbReference>
<dbReference type="PANTHER" id="PTHR30309">
    <property type="entry name" value="INNER MEMBRANE PROTEIN YGIH"/>
    <property type="match status" value="1"/>
</dbReference>
<keyword evidence="4 10" id="KW-0812">Transmembrane</keyword>
<dbReference type="SMART" id="SM01207">
    <property type="entry name" value="G3P_acyltransf"/>
    <property type="match status" value="1"/>
</dbReference>